<comment type="caution">
    <text evidence="1">The sequence shown here is derived from an EMBL/GenBank/DDBJ whole genome shotgun (WGS) entry which is preliminary data.</text>
</comment>
<name>A0ACC1R982_9HYPO</name>
<evidence type="ECO:0000313" key="2">
    <source>
        <dbReference type="Proteomes" id="UP001148737"/>
    </source>
</evidence>
<reference evidence="1" key="1">
    <citation type="submission" date="2022-07" db="EMBL/GenBank/DDBJ databases">
        <title>Genome Sequence of Lecanicillium saksenae.</title>
        <authorList>
            <person name="Buettner E."/>
        </authorList>
    </citation>
    <scope>NUCLEOTIDE SEQUENCE</scope>
    <source>
        <strain evidence="1">VT-O1</strain>
    </source>
</reference>
<organism evidence="1 2">
    <name type="scientific">Lecanicillium saksenae</name>
    <dbReference type="NCBI Taxonomy" id="468837"/>
    <lineage>
        <taxon>Eukaryota</taxon>
        <taxon>Fungi</taxon>
        <taxon>Dikarya</taxon>
        <taxon>Ascomycota</taxon>
        <taxon>Pezizomycotina</taxon>
        <taxon>Sordariomycetes</taxon>
        <taxon>Hypocreomycetidae</taxon>
        <taxon>Hypocreales</taxon>
        <taxon>Cordycipitaceae</taxon>
        <taxon>Lecanicillium</taxon>
    </lineage>
</organism>
<evidence type="ECO:0000313" key="1">
    <source>
        <dbReference type="EMBL" id="KAJ3499291.1"/>
    </source>
</evidence>
<dbReference type="Proteomes" id="UP001148737">
    <property type="component" value="Unassembled WGS sequence"/>
</dbReference>
<protein>
    <submittedName>
        <fullName evidence="1">Uncharacterized protein</fullName>
    </submittedName>
</protein>
<proteinExistence type="predicted"/>
<keyword evidence="2" id="KW-1185">Reference proteome</keyword>
<gene>
    <name evidence="1" type="ORF">NLG97_g450</name>
</gene>
<sequence length="612" mass="66079">MYTLKIASFVGVLLATRGTSATVVTDKPSVADGKTFDFVIVGAGLSGLTVANKLSGRNFSTLVIEAGPDGSWNDAVKYADDLPYPPVFCNRNYPQYDENGKKMAQTIAAGGCIGGSTSINGMVWYRPTKTEIDRLEALGNPGWNWATLQPYMEAIERNIPPNEEQIRQGAAYDPDVHGHHGLVNTSFPIPMRIPQAVHLYKKALQVAFPGLSIGNDLSNRTSVISASTSWTIWPELSTGKTRRCSAADALLWEPSQHRTSLTVLANHTVTSIIFDHGTTARGVSFADALSRNSDRKIYKVRAKKGVILAAGTLGTAPVLERSGIGKSDILLAAGVQQLVNLPGVGANLNDQPGSAVSALVSERYQNDKSIIDGRNIFGPEISLVNIDQIWKSSSSAISASLTEPSSLRSRAHSLVNAGAAVTIEGAEMILNTTIELIVNNRLPIAEVVAESYPTSLNAPFWPLMPLSRGHIHIQSADPFENARITPRFLTDTFDQEVGVAVARRIRDVFTNEAFDGIVENAYQYPPLGVNASDSQYLDWYRQSAIGSSHWIGATAMLPRALGGVVDPRLRVYGTNNLHIVDAGILPFQLTSHTMSTLYAVAQRAAQIILEDC</sequence>
<dbReference type="EMBL" id="JANAKD010000015">
    <property type="protein sequence ID" value="KAJ3499291.1"/>
    <property type="molecule type" value="Genomic_DNA"/>
</dbReference>
<accession>A0ACC1R982</accession>